<dbReference type="Proteomes" id="UP000765509">
    <property type="component" value="Unassembled WGS sequence"/>
</dbReference>
<name>A0A9Q3GSI4_9BASI</name>
<feature type="region of interest" description="Disordered" evidence="1">
    <location>
        <begin position="85"/>
        <end position="109"/>
    </location>
</feature>
<evidence type="ECO:0000256" key="1">
    <source>
        <dbReference type="SAM" id="MobiDB-lite"/>
    </source>
</evidence>
<evidence type="ECO:0000313" key="2">
    <source>
        <dbReference type="EMBL" id="MBW0477459.1"/>
    </source>
</evidence>
<accession>A0A9Q3GSI4</accession>
<evidence type="ECO:0000313" key="3">
    <source>
        <dbReference type="Proteomes" id="UP000765509"/>
    </source>
</evidence>
<comment type="caution">
    <text evidence="2">The sequence shown here is derived from an EMBL/GenBank/DDBJ whole genome shotgun (WGS) entry which is preliminary data.</text>
</comment>
<protein>
    <submittedName>
        <fullName evidence="2">Uncharacterized protein</fullName>
    </submittedName>
</protein>
<sequence>MTHYCLFDDEYQIKRKNHVSSFSNLNIHYNLIPSAYLNPPEEINQSVPILHEPSENNNLIQESQIAKFFSDLSIIYPQISSPLTFKTGSEAESNQEEYSNLSPESPSIP</sequence>
<gene>
    <name evidence="2" type="ORF">O181_017174</name>
</gene>
<dbReference type="AlphaFoldDB" id="A0A9Q3GSI4"/>
<proteinExistence type="predicted"/>
<reference evidence="2" key="1">
    <citation type="submission" date="2021-03" db="EMBL/GenBank/DDBJ databases">
        <title>Draft genome sequence of rust myrtle Austropuccinia psidii MF-1, a brazilian biotype.</title>
        <authorList>
            <person name="Quecine M.C."/>
            <person name="Pachon D.M.R."/>
            <person name="Bonatelli M.L."/>
            <person name="Correr F.H."/>
            <person name="Franceschini L.M."/>
            <person name="Leite T.F."/>
            <person name="Margarido G.R.A."/>
            <person name="Almeida C.A."/>
            <person name="Ferrarezi J.A."/>
            <person name="Labate C.A."/>
        </authorList>
    </citation>
    <scope>NUCLEOTIDE SEQUENCE</scope>
    <source>
        <strain evidence="2">MF-1</strain>
    </source>
</reference>
<keyword evidence="3" id="KW-1185">Reference proteome</keyword>
<dbReference type="EMBL" id="AVOT02004819">
    <property type="protein sequence ID" value="MBW0477459.1"/>
    <property type="molecule type" value="Genomic_DNA"/>
</dbReference>
<organism evidence="2 3">
    <name type="scientific">Austropuccinia psidii MF-1</name>
    <dbReference type="NCBI Taxonomy" id="1389203"/>
    <lineage>
        <taxon>Eukaryota</taxon>
        <taxon>Fungi</taxon>
        <taxon>Dikarya</taxon>
        <taxon>Basidiomycota</taxon>
        <taxon>Pucciniomycotina</taxon>
        <taxon>Pucciniomycetes</taxon>
        <taxon>Pucciniales</taxon>
        <taxon>Sphaerophragmiaceae</taxon>
        <taxon>Austropuccinia</taxon>
    </lineage>
</organism>